<comment type="caution">
    <text evidence="1">The sequence shown here is derived from an EMBL/GenBank/DDBJ whole genome shotgun (WGS) entry which is preliminary data.</text>
</comment>
<dbReference type="PROSITE" id="PS51257">
    <property type="entry name" value="PROKAR_LIPOPROTEIN"/>
    <property type="match status" value="1"/>
</dbReference>
<keyword evidence="2" id="KW-1185">Reference proteome</keyword>
<dbReference type="Proteomes" id="UP000321436">
    <property type="component" value="Unassembled WGS sequence"/>
</dbReference>
<sequence length="318" mass="35173">MFIKYILPAAALCLALLGCTKKQPDYPYTDLLQFSVQDAAGQPLKGVVENNEIILYWPPHQMVPDSITANITVAERASISPASGAKVPFDAQTVFTVTAQDGSQQSYRLKPVINQPTPHIRQTSPNEVLTYGDLLTISGNYFIPDSAQTRVYLVDENNNETPLVFWSPYPNVVTVGEGILWCRVPEPVKDTLPSLPYGEYRVKVVSGIRTVYHNTTLRIGFLNPKVSAILPSASVQRGDEVTFKGGKFIGITSVKGQNAESGEEYEFELLGYSMNELKLKVPATVAPGTYYQFTIASDAYGKEVTNFWLYDERLTVAE</sequence>
<reference evidence="1 2" key="1">
    <citation type="submission" date="2019-07" db="EMBL/GenBank/DDBJ databases">
        <title>Whole genome shotgun sequence of Chitinophaga cymbidii NBRC 109752.</title>
        <authorList>
            <person name="Hosoyama A."/>
            <person name="Uohara A."/>
            <person name="Ohji S."/>
            <person name="Ichikawa N."/>
        </authorList>
    </citation>
    <scope>NUCLEOTIDE SEQUENCE [LARGE SCALE GENOMIC DNA]</scope>
    <source>
        <strain evidence="1 2">NBRC 109752</strain>
    </source>
</reference>
<accession>A0A512REC7</accession>
<protein>
    <recommendedName>
        <fullName evidence="3">DUF5018 domain-containing protein</fullName>
    </recommendedName>
</protein>
<evidence type="ECO:0008006" key="3">
    <source>
        <dbReference type="Google" id="ProtNLM"/>
    </source>
</evidence>
<proteinExistence type="predicted"/>
<dbReference type="RefSeq" id="WP_146857553.1">
    <property type="nucleotide sequence ID" value="NZ_BKAU01000001.1"/>
</dbReference>
<evidence type="ECO:0000313" key="1">
    <source>
        <dbReference type="EMBL" id="GEP94057.1"/>
    </source>
</evidence>
<organism evidence="1 2">
    <name type="scientific">Chitinophaga cymbidii</name>
    <dbReference type="NCBI Taxonomy" id="1096750"/>
    <lineage>
        <taxon>Bacteria</taxon>
        <taxon>Pseudomonadati</taxon>
        <taxon>Bacteroidota</taxon>
        <taxon>Chitinophagia</taxon>
        <taxon>Chitinophagales</taxon>
        <taxon>Chitinophagaceae</taxon>
        <taxon>Chitinophaga</taxon>
    </lineage>
</organism>
<evidence type="ECO:0000313" key="2">
    <source>
        <dbReference type="Proteomes" id="UP000321436"/>
    </source>
</evidence>
<name>A0A512REC7_9BACT</name>
<dbReference type="Gene3D" id="2.60.40.2340">
    <property type="match status" value="1"/>
</dbReference>
<dbReference type="EMBL" id="BKAU01000001">
    <property type="protein sequence ID" value="GEP94057.1"/>
    <property type="molecule type" value="Genomic_DNA"/>
</dbReference>
<dbReference type="AlphaFoldDB" id="A0A512REC7"/>
<gene>
    <name evidence="1" type="ORF">CCY01nite_03170</name>
</gene>
<dbReference type="OrthoDB" id="677497at2"/>